<feature type="compositionally biased region" description="Low complexity" evidence="1">
    <location>
        <begin position="342"/>
        <end position="353"/>
    </location>
</feature>
<organism evidence="2 3">
    <name type="scientific">Astrephomene gubernaculifera</name>
    <dbReference type="NCBI Taxonomy" id="47775"/>
    <lineage>
        <taxon>Eukaryota</taxon>
        <taxon>Viridiplantae</taxon>
        <taxon>Chlorophyta</taxon>
        <taxon>core chlorophytes</taxon>
        <taxon>Chlorophyceae</taxon>
        <taxon>CS clade</taxon>
        <taxon>Chlamydomonadales</taxon>
        <taxon>Astrephomenaceae</taxon>
        <taxon>Astrephomene</taxon>
    </lineage>
</organism>
<gene>
    <name evidence="2" type="ORF">Agub_g11792</name>
</gene>
<comment type="caution">
    <text evidence="2">The sequence shown here is derived from an EMBL/GenBank/DDBJ whole genome shotgun (WGS) entry which is preliminary data.</text>
</comment>
<feature type="region of interest" description="Disordered" evidence="1">
    <location>
        <begin position="22"/>
        <end position="46"/>
    </location>
</feature>
<sequence length="483" mass="50187">GGSAAYLTVGDAAYQGAVAAAMAKKGGSGEEQPNLGPEPEPEGPRVVDWRWIRDILARRDQAAAAAAWEEGAEERVVGEVAEEEVKEEPGEGGSGCPCGLGAAPSPPAAFCASPASPLRQVRHKKRRRCCPRPDLTRLPEELYPPRVAVGVGVNVDVGDAVARVTAELATTTQAPQQRPPLPRTLPEGLATGEQVRQQQLQSQVPQLETHGSCALGKDGGGCCGGGSSTGSRDGVAGAGGVDLPLQQPRRPQQLQQHPKEPHPLLPQSPPPPLQQGLGPGAYPATLLAPCPTERPRWEQGEPAPATPPAVAAAAAVPSSPEVHPMTRQQQQQQVVVGHQEGARSAGQQQQQQGRRWERKWERAQPPPQQLPLCSPTRAILQRLLAEEGDADGVSEGDAHPSGCCRVYHPLPAAAAAKAAPDADTWAVGIRGYASCEGAAATVQQQQVLGSSAGGGRGWFPPGLAAPAHDQPGLPQLPAPALAV</sequence>
<dbReference type="AlphaFoldDB" id="A0AAD3E1H2"/>
<reference evidence="2 3" key="1">
    <citation type="journal article" date="2021" name="Sci. Rep.">
        <title>Genome sequencing of the multicellular alga Astrephomene provides insights into convergent evolution of germ-soma differentiation.</title>
        <authorList>
            <person name="Yamashita S."/>
            <person name="Yamamoto K."/>
            <person name="Matsuzaki R."/>
            <person name="Suzuki S."/>
            <person name="Yamaguchi H."/>
            <person name="Hirooka S."/>
            <person name="Minakuchi Y."/>
            <person name="Miyagishima S."/>
            <person name="Kawachi M."/>
            <person name="Toyoda A."/>
            <person name="Nozaki H."/>
        </authorList>
    </citation>
    <scope>NUCLEOTIDE SEQUENCE [LARGE SCALE GENOMIC DNA]</scope>
    <source>
        <strain evidence="2 3">NIES-4017</strain>
    </source>
</reference>
<evidence type="ECO:0000313" key="3">
    <source>
        <dbReference type="Proteomes" id="UP001054857"/>
    </source>
</evidence>
<feature type="region of interest" description="Disordered" evidence="1">
    <location>
        <begin position="231"/>
        <end position="372"/>
    </location>
</feature>
<feature type="compositionally biased region" description="Low complexity" evidence="1">
    <location>
        <begin position="243"/>
        <end position="256"/>
    </location>
</feature>
<dbReference type="EMBL" id="BMAR01000032">
    <property type="protein sequence ID" value="GFR49651.1"/>
    <property type="molecule type" value="Genomic_DNA"/>
</dbReference>
<feature type="compositionally biased region" description="Low complexity" evidence="1">
    <location>
        <begin position="473"/>
        <end position="483"/>
    </location>
</feature>
<feature type="region of interest" description="Disordered" evidence="1">
    <location>
        <begin position="459"/>
        <end position="483"/>
    </location>
</feature>
<accession>A0AAD3E1H2</accession>
<dbReference type="Proteomes" id="UP001054857">
    <property type="component" value="Unassembled WGS sequence"/>
</dbReference>
<protein>
    <submittedName>
        <fullName evidence="2">Uncharacterized protein</fullName>
    </submittedName>
</protein>
<feature type="non-terminal residue" evidence="2">
    <location>
        <position position="483"/>
    </location>
</feature>
<evidence type="ECO:0000256" key="1">
    <source>
        <dbReference type="SAM" id="MobiDB-lite"/>
    </source>
</evidence>
<feature type="non-terminal residue" evidence="2">
    <location>
        <position position="1"/>
    </location>
</feature>
<feature type="compositionally biased region" description="Low complexity" evidence="1">
    <location>
        <begin position="308"/>
        <end position="320"/>
    </location>
</feature>
<proteinExistence type="predicted"/>
<keyword evidence="3" id="KW-1185">Reference proteome</keyword>
<feature type="compositionally biased region" description="Pro residues" evidence="1">
    <location>
        <begin position="263"/>
        <end position="273"/>
    </location>
</feature>
<feature type="compositionally biased region" description="Low complexity" evidence="1">
    <location>
        <begin position="22"/>
        <end position="37"/>
    </location>
</feature>
<name>A0AAD3E1H2_9CHLO</name>
<evidence type="ECO:0000313" key="2">
    <source>
        <dbReference type="EMBL" id="GFR49651.1"/>
    </source>
</evidence>